<name>A0A3M0FWM1_9ACTN</name>
<evidence type="ECO:0000313" key="1">
    <source>
        <dbReference type="EMBL" id="RMB57071.1"/>
    </source>
</evidence>
<evidence type="ECO:0000313" key="2">
    <source>
        <dbReference type="Proteomes" id="UP000275256"/>
    </source>
</evidence>
<sequence length="192" mass="20401">MGFSSSTLFDPMITFTDLSTAPDGEKLAPSIDGSSVFGRLVTDNARVQILHAPKMSGRVAQLWTHDVETGFTDLVPLRGAGARLDVADWYTDSLPVDTVLVEGILYWLQGSKLWRADALTGESDIIADAASDSHGTLFLTQNGLISVGRSVKGWTVGCRDLATGDEVAAVDGIRVDGPKDLLPLGAVRLVDS</sequence>
<dbReference type="AlphaFoldDB" id="A0A3M0FWM1"/>
<gene>
    <name evidence="1" type="ORF">EAX62_16400</name>
</gene>
<organism evidence="1 2">
    <name type="scientific">Tessaracoccus antarcticus</name>
    <dbReference type="NCBI Taxonomy" id="2479848"/>
    <lineage>
        <taxon>Bacteria</taxon>
        <taxon>Bacillati</taxon>
        <taxon>Actinomycetota</taxon>
        <taxon>Actinomycetes</taxon>
        <taxon>Propionibacteriales</taxon>
        <taxon>Propionibacteriaceae</taxon>
        <taxon>Tessaracoccus</taxon>
    </lineage>
</organism>
<reference evidence="1 2" key="1">
    <citation type="submission" date="2018-10" db="EMBL/GenBank/DDBJ databases">
        <title>Tessaracoccus antarcticuss sp. nov., isolated from sediment.</title>
        <authorList>
            <person name="Zhou L.Y."/>
            <person name="Du Z.J."/>
        </authorList>
    </citation>
    <scope>NUCLEOTIDE SEQUENCE [LARGE SCALE GENOMIC DNA]</scope>
    <source>
        <strain evidence="1 2">JDX10</strain>
    </source>
</reference>
<accession>A0A3M0FWM1</accession>
<dbReference type="Proteomes" id="UP000275256">
    <property type="component" value="Unassembled WGS sequence"/>
</dbReference>
<proteinExistence type="predicted"/>
<dbReference type="EMBL" id="REFW01000008">
    <property type="protein sequence ID" value="RMB57071.1"/>
    <property type="molecule type" value="Genomic_DNA"/>
</dbReference>
<comment type="caution">
    <text evidence="1">The sequence shown here is derived from an EMBL/GenBank/DDBJ whole genome shotgun (WGS) entry which is preliminary data.</text>
</comment>
<protein>
    <submittedName>
        <fullName evidence="1">Uncharacterized protein</fullName>
    </submittedName>
</protein>
<keyword evidence="2" id="KW-1185">Reference proteome</keyword>